<dbReference type="Gene3D" id="3.30.1130.10">
    <property type="match status" value="1"/>
</dbReference>
<dbReference type="GO" id="GO:0004150">
    <property type="term" value="F:dihydroneopterin aldolase activity"/>
    <property type="evidence" value="ECO:0007669"/>
    <property type="project" value="UniProtKB-UniRule"/>
</dbReference>
<keyword evidence="5 6" id="KW-0456">Lyase</keyword>
<dbReference type="EMBL" id="MBTG01000031">
    <property type="protein sequence ID" value="OPH51212.1"/>
    <property type="molecule type" value="Genomic_DNA"/>
</dbReference>
<proteinExistence type="inferred from homology"/>
<comment type="caution">
    <text evidence="8">The sequence shown here is derived from an EMBL/GenBank/DDBJ whole genome shotgun (WGS) entry which is preliminary data.</text>
</comment>
<evidence type="ECO:0000256" key="5">
    <source>
        <dbReference type="ARBA" id="ARBA00023239"/>
    </source>
</evidence>
<dbReference type="UniPathway" id="UPA00077">
    <property type="reaction ID" value="UER00154"/>
</dbReference>
<gene>
    <name evidence="8" type="ORF">BC351_34945</name>
</gene>
<dbReference type="GO" id="GO:0005737">
    <property type="term" value="C:cytoplasm"/>
    <property type="evidence" value="ECO:0007669"/>
    <property type="project" value="TreeGrafter"/>
</dbReference>
<dbReference type="InterPro" id="IPR043133">
    <property type="entry name" value="GTP-CH-I_C/QueF"/>
</dbReference>
<dbReference type="NCBIfam" id="TIGR00526">
    <property type="entry name" value="folB_dom"/>
    <property type="match status" value="1"/>
</dbReference>
<evidence type="ECO:0000256" key="1">
    <source>
        <dbReference type="ARBA" id="ARBA00001353"/>
    </source>
</evidence>
<dbReference type="EC" id="4.1.2.25" evidence="6"/>
<evidence type="ECO:0000256" key="6">
    <source>
        <dbReference type="RuleBase" id="RU362079"/>
    </source>
</evidence>
<dbReference type="GO" id="GO:0046654">
    <property type="term" value="P:tetrahydrofolate biosynthetic process"/>
    <property type="evidence" value="ECO:0007669"/>
    <property type="project" value="UniProtKB-UniRule"/>
</dbReference>
<evidence type="ECO:0000256" key="3">
    <source>
        <dbReference type="ARBA" id="ARBA00005708"/>
    </source>
</evidence>
<reference evidence="9" key="1">
    <citation type="submission" date="2016-07" db="EMBL/GenBank/DDBJ databases">
        <authorList>
            <person name="Florea S."/>
            <person name="Webb J.S."/>
            <person name="Jaromczyk J."/>
            <person name="Schardl C.L."/>
        </authorList>
    </citation>
    <scope>NUCLEOTIDE SEQUENCE [LARGE SCALE GENOMIC DNA]</scope>
    <source>
        <strain evidence="9">CY1</strain>
    </source>
</reference>
<comment type="pathway">
    <text evidence="2 6">Cofactor biosynthesis; tetrahydrofolate biosynthesis; 2-amino-4-hydroxy-6-hydroxymethyl-7,8-dihydropteridine diphosphate from 7,8-dihydroneopterin triphosphate: step 3/4.</text>
</comment>
<dbReference type="GO" id="GO:0046656">
    <property type="term" value="P:folic acid biosynthetic process"/>
    <property type="evidence" value="ECO:0007669"/>
    <property type="project" value="UniProtKB-UniRule"/>
</dbReference>
<keyword evidence="4 6" id="KW-0289">Folate biosynthesis</keyword>
<dbReference type="OrthoDB" id="9803748at2"/>
<comment type="catalytic activity">
    <reaction evidence="1 6">
        <text>7,8-dihydroneopterin = 6-hydroxymethyl-7,8-dihydropterin + glycolaldehyde</text>
        <dbReference type="Rhea" id="RHEA:10540"/>
        <dbReference type="ChEBI" id="CHEBI:17001"/>
        <dbReference type="ChEBI" id="CHEBI:17071"/>
        <dbReference type="ChEBI" id="CHEBI:44841"/>
        <dbReference type="EC" id="4.1.2.25"/>
    </reaction>
</comment>
<name>A0A1V4HEB7_9BACL</name>
<dbReference type="SMART" id="SM00905">
    <property type="entry name" value="FolB"/>
    <property type="match status" value="1"/>
</dbReference>
<dbReference type="Pfam" id="PF02152">
    <property type="entry name" value="FolB"/>
    <property type="match status" value="1"/>
</dbReference>
<dbReference type="Proteomes" id="UP000190626">
    <property type="component" value="Unassembled WGS sequence"/>
</dbReference>
<sequence>MDKITLSRMQFFGNHGVFPEENKLGQRFYVDVELMLPLSKPGKSDHLDDTVNYGEVFFKVKEIVEGRTFKLIEALAENIASELLHTYTSINEVTVRVIKPHPPFAVIFDGVTVEINRKRAAQ</sequence>
<evidence type="ECO:0000256" key="2">
    <source>
        <dbReference type="ARBA" id="ARBA00005013"/>
    </source>
</evidence>
<dbReference type="RefSeq" id="WP_079417071.1">
    <property type="nucleotide sequence ID" value="NZ_MBTG01000031.1"/>
</dbReference>
<dbReference type="STRING" id="1469647.BC351_34945"/>
<dbReference type="CDD" id="cd00534">
    <property type="entry name" value="DHNA_DHNTPE"/>
    <property type="match status" value="1"/>
</dbReference>
<evidence type="ECO:0000259" key="7">
    <source>
        <dbReference type="SMART" id="SM00905"/>
    </source>
</evidence>
<keyword evidence="9" id="KW-1185">Reference proteome</keyword>
<dbReference type="SUPFAM" id="SSF55620">
    <property type="entry name" value="Tetrahydrobiopterin biosynthesis enzymes-like"/>
    <property type="match status" value="1"/>
</dbReference>
<dbReference type="AlphaFoldDB" id="A0A1V4HEB7"/>
<dbReference type="InterPro" id="IPR006157">
    <property type="entry name" value="FolB_dom"/>
</dbReference>
<dbReference type="PANTHER" id="PTHR42844:SF1">
    <property type="entry name" value="DIHYDRONEOPTERIN ALDOLASE 1-RELATED"/>
    <property type="match status" value="1"/>
</dbReference>
<comment type="function">
    <text evidence="6">Catalyzes the conversion of 7,8-dihydroneopterin to 6-hydroxymethyl-7,8-dihydropterin.</text>
</comment>
<evidence type="ECO:0000313" key="8">
    <source>
        <dbReference type="EMBL" id="OPH51212.1"/>
    </source>
</evidence>
<comment type="similarity">
    <text evidence="3 6">Belongs to the DHNA family.</text>
</comment>
<dbReference type="FunFam" id="3.30.1130.10:FF:000003">
    <property type="entry name" value="7,8-dihydroneopterin aldolase"/>
    <property type="match status" value="1"/>
</dbReference>
<accession>A0A1V4HEB7</accession>
<dbReference type="PANTHER" id="PTHR42844">
    <property type="entry name" value="DIHYDRONEOPTERIN ALDOLASE 1-RELATED"/>
    <property type="match status" value="1"/>
</dbReference>
<protein>
    <recommendedName>
        <fullName evidence="6">7,8-dihydroneopterin aldolase</fullName>
        <ecNumber evidence="6">4.1.2.25</ecNumber>
    </recommendedName>
</protein>
<evidence type="ECO:0000313" key="9">
    <source>
        <dbReference type="Proteomes" id="UP000190626"/>
    </source>
</evidence>
<feature type="domain" description="Dihydroneopterin aldolase/epimerase" evidence="7">
    <location>
        <begin position="4"/>
        <end position="117"/>
    </location>
</feature>
<evidence type="ECO:0000256" key="4">
    <source>
        <dbReference type="ARBA" id="ARBA00022909"/>
    </source>
</evidence>
<dbReference type="NCBIfam" id="TIGR00525">
    <property type="entry name" value="folB"/>
    <property type="match status" value="1"/>
</dbReference>
<dbReference type="InterPro" id="IPR006156">
    <property type="entry name" value="Dihydroneopterin_aldolase"/>
</dbReference>
<organism evidence="8 9">
    <name type="scientific">Paenibacillus ferrarius</name>
    <dbReference type="NCBI Taxonomy" id="1469647"/>
    <lineage>
        <taxon>Bacteria</taxon>
        <taxon>Bacillati</taxon>
        <taxon>Bacillota</taxon>
        <taxon>Bacilli</taxon>
        <taxon>Bacillales</taxon>
        <taxon>Paenibacillaceae</taxon>
        <taxon>Paenibacillus</taxon>
    </lineage>
</organism>